<proteinExistence type="predicted"/>
<dbReference type="AlphaFoldDB" id="A0A1I7Z133"/>
<name>A0A1I7Z133_9BILA</name>
<protein>
    <submittedName>
        <fullName evidence="2">KIND domain-containing protein</fullName>
    </submittedName>
</protein>
<keyword evidence="1" id="KW-1185">Reference proteome</keyword>
<reference evidence="2" key="1">
    <citation type="submission" date="2016-11" db="UniProtKB">
        <authorList>
            <consortium name="WormBaseParasite"/>
        </authorList>
    </citation>
    <scope>IDENTIFICATION</scope>
</reference>
<accession>A0A1I7Z133</accession>
<sequence>MTVDRPSSVPPQQDIKEEANRSLIPYGDEEYVMRLGIIILNYELKKLSVQGTDVDHYDSRWSEVLTEDFKCSATRTASWSVLLSAGKGRRRDSCPTPESRFSRLTWCLCCSVAVVFDVWWVFKEISLFLLGRSDS</sequence>
<organism evidence="1 2">
    <name type="scientific">Steinernema glaseri</name>
    <dbReference type="NCBI Taxonomy" id="37863"/>
    <lineage>
        <taxon>Eukaryota</taxon>
        <taxon>Metazoa</taxon>
        <taxon>Ecdysozoa</taxon>
        <taxon>Nematoda</taxon>
        <taxon>Chromadorea</taxon>
        <taxon>Rhabditida</taxon>
        <taxon>Tylenchina</taxon>
        <taxon>Panagrolaimomorpha</taxon>
        <taxon>Strongyloidoidea</taxon>
        <taxon>Steinernematidae</taxon>
        <taxon>Steinernema</taxon>
    </lineage>
</organism>
<dbReference type="Proteomes" id="UP000095287">
    <property type="component" value="Unplaced"/>
</dbReference>
<evidence type="ECO:0000313" key="2">
    <source>
        <dbReference type="WBParaSite" id="L893_g2154.t1"/>
    </source>
</evidence>
<dbReference type="WBParaSite" id="L893_g2154.t1">
    <property type="protein sequence ID" value="L893_g2154.t1"/>
    <property type="gene ID" value="L893_g2154"/>
</dbReference>
<evidence type="ECO:0000313" key="1">
    <source>
        <dbReference type="Proteomes" id="UP000095287"/>
    </source>
</evidence>